<organism evidence="6 7">
    <name type="scientific">Leucobacter edaphi</name>
    <dbReference type="NCBI Taxonomy" id="2796472"/>
    <lineage>
        <taxon>Bacteria</taxon>
        <taxon>Bacillati</taxon>
        <taxon>Actinomycetota</taxon>
        <taxon>Actinomycetes</taxon>
        <taxon>Micrococcales</taxon>
        <taxon>Microbacteriaceae</taxon>
        <taxon>Leucobacter</taxon>
    </lineage>
</organism>
<dbReference type="InterPro" id="IPR050109">
    <property type="entry name" value="HTH-type_TetR-like_transc_reg"/>
</dbReference>
<evidence type="ECO:0000313" key="7">
    <source>
        <dbReference type="Proteomes" id="UP000618733"/>
    </source>
</evidence>
<feature type="domain" description="HTH tetR-type" evidence="5">
    <location>
        <begin position="10"/>
        <end position="70"/>
    </location>
</feature>
<dbReference type="Gene3D" id="1.10.10.60">
    <property type="entry name" value="Homeodomain-like"/>
    <property type="match status" value="1"/>
</dbReference>
<dbReference type="Gene3D" id="1.10.357.10">
    <property type="entry name" value="Tetracycline Repressor, domain 2"/>
    <property type="match status" value="1"/>
</dbReference>
<evidence type="ECO:0000256" key="3">
    <source>
        <dbReference type="ARBA" id="ARBA00023163"/>
    </source>
</evidence>
<dbReference type="Proteomes" id="UP000618733">
    <property type="component" value="Unassembled WGS sequence"/>
</dbReference>
<keyword evidence="1" id="KW-0805">Transcription regulation</keyword>
<dbReference type="InterPro" id="IPR036271">
    <property type="entry name" value="Tet_transcr_reg_TetR-rel_C_sf"/>
</dbReference>
<keyword evidence="3" id="KW-0804">Transcription</keyword>
<keyword evidence="7" id="KW-1185">Reference proteome</keyword>
<keyword evidence="2 4" id="KW-0238">DNA-binding</keyword>
<dbReference type="EMBL" id="JAEHOI010000006">
    <property type="protein sequence ID" value="MBK0421961.1"/>
    <property type="molecule type" value="Genomic_DNA"/>
</dbReference>
<dbReference type="InterPro" id="IPR009057">
    <property type="entry name" value="Homeodomain-like_sf"/>
</dbReference>
<dbReference type="GO" id="GO:0003700">
    <property type="term" value="F:DNA-binding transcription factor activity"/>
    <property type="evidence" value="ECO:0007669"/>
    <property type="project" value="TreeGrafter"/>
</dbReference>
<dbReference type="InterPro" id="IPR001647">
    <property type="entry name" value="HTH_TetR"/>
</dbReference>
<evidence type="ECO:0000313" key="6">
    <source>
        <dbReference type="EMBL" id="MBK0421961.1"/>
    </source>
</evidence>
<name>A0A934QC64_9MICO</name>
<reference evidence="6" key="1">
    <citation type="submission" date="2020-12" db="EMBL/GenBank/DDBJ databases">
        <title>Leucobacter sp. CAS2, isolated from Chromium sludge.</title>
        <authorList>
            <person name="Xu Z."/>
        </authorList>
    </citation>
    <scope>NUCLEOTIDE SEQUENCE</scope>
    <source>
        <strain evidence="6">CSA2</strain>
    </source>
</reference>
<dbReference type="PROSITE" id="PS50977">
    <property type="entry name" value="HTH_TETR_2"/>
    <property type="match status" value="1"/>
</dbReference>
<evidence type="ECO:0000256" key="4">
    <source>
        <dbReference type="PROSITE-ProRule" id="PRU00335"/>
    </source>
</evidence>
<dbReference type="Pfam" id="PF16859">
    <property type="entry name" value="TetR_C_11"/>
    <property type="match status" value="1"/>
</dbReference>
<feature type="DNA-binding region" description="H-T-H motif" evidence="4">
    <location>
        <begin position="33"/>
        <end position="52"/>
    </location>
</feature>
<gene>
    <name evidence="6" type="ORF">JD292_07715</name>
</gene>
<comment type="caution">
    <text evidence="6">The sequence shown here is derived from an EMBL/GenBank/DDBJ whole genome shotgun (WGS) entry which is preliminary data.</text>
</comment>
<evidence type="ECO:0000256" key="2">
    <source>
        <dbReference type="ARBA" id="ARBA00023125"/>
    </source>
</evidence>
<accession>A0A934QC64</accession>
<sequence>MTKIGRPREAGIDVRIVRAVAELAPQYGYSGLTVERIVKHARTSKPAFYRRFRSIANVVPLILASDFGDDSDVDTGTLAGDLLEIQIRQSELFNHPLTKSVLAGFLDHLSVNPDDAQPFIEGYLAPRRAHTHVLLARSVSRGEIPEGADPAYVADLLTGPVILRGLLPGMPPIDAELIRRTVTTVLNEVHYSGDRSVLDEVSFPRDLELAGAGAK</sequence>
<dbReference type="GO" id="GO:0000976">
    <property type="term" value="F:transcription cis-regulatory region binding"/>
    <property type="evidence" value="ECO:0007669"/>
    <property type="project" value="TreeGrafter"/>
</dbReference>
<dbReference type="SUPFAM" id="SSF48498">
    <property type="entry name" value="Tetracyclin repressor-like, C-terminal domain"/>
    <property type="match status" value="1"/>
</dbReference>
<evidence type="ECO:0000259" key="5">
    <source>
        <dbReference type="PROSITE" id="PS50977"/>
    </source>
</evidence>
<dbReference type="AlphaFoldDB" id="A0A934QC64"/>
<dbReference type="SUPFAM" id="SSF46689">
    <property type="entry name" value="Homeodomain-like"/>
    <property type="match status" value="1"/>
</dbReference>
<proteinExistence type="predicted"/>
<dbReference type="PANTHER" id="PTHR30055">
    <property type="entry name" value="HTH-TYPE TRANSCRIPTIONAL REGULATOR RUTR"/>
    <property type="match status" value="1"/>
</dbReference>
<dbReference type="Pfam" id="PF00440">
    <property type="entry name" value="TetR_N"/>
    <property type="match status" value="1"/>
</dbReference>
<evidence type="ECO:0000256" key="1">
    <source>
        <dbReference type="ARBA" id="ARBA00023015"/>
    </source>
</evidence>
<protein>
    <submittedName>
        <fullName evidence="6">TetR/AcrR family transcriptional regulator</fullName>
    </submittedName>
</protein>
<dbReference type="PANTHER" id="PTHR30055:SF148">
    <property type="entry name" value="TETR-FAMILY TRANSCRIPTIONAL REGULATOR"/>
    <property type="match status" value="1"/>
</dbReference>
<dbReference type="RefSeq" id="WP_200132158.1">
    <property type="nucleotide sequence ID" value="NZ_JAEHOI010000006.1"/>
</dbReference>
<dbReference type="InterPro" id="IPR011075">
    <property type="entry name" value="TetR_C"/>
</dbReference>